<feature type="transmembrane region" description="Helical" evidence="1">
    <location>
        <begin position="237"/>
        <end position="257"/>
    </location>
</feature>
<keyword evidence="1" id="KW-0812">Transmembrane</keyword>
<sequence length="265" mass="27892">MSPRSQATAGPLIWLASGAALFFVVPFVGADVLGLQPDLYYLVYFTVALAWFGAFLASYGTQLRDLWPLNLAWSLVVGAVAGVGVAAVVFGSDATGHPEGWRWWFEIGWRGLVYGSVDALILFVFPAAVAYLLMHGDRAGARRKVGYAGLVLALSLLMSASYHLGYPEYRDADMRSPLVGTVMADSAAVLTGNPVGAFITHGTAHVSAAVHQSEGGPTKMLPPQETADYASHGNSDLAAGLAGVWVLLAAGAVTALVRRQRATNA</sequence>
<dbReference type="AlphaFoldDB" id="A0A930YEA0"/>
<proteinExistence type="predicted"/>
<keyword evidence="1" id="KW-0472">Membrane</keyword>
<feature type="transmembrane region" description="Helical" evidence="1">
    <location>
        <begin position="39"/>
        <end position="59"/>
    </location>
</feature>
<name>A0A930YEA0_9ACTN</name>
<evidence type="ECO:0000313" key="3">
    <source>
        <dbReference type="Proteomes" id="UP000640489"/>
    </source>
</evidence>
<evidence type="ECO:0000313" key="2">
    <source>
        <dbReference type="EMBL" id="MBF4763572.1"/>
    </source>
</evidence>
<evidence type="ECO:0000256" key="1">
    <source>
        <dbReference type="SAM" id="Phobius"/>
    </source>
</evidence>
<feature type="transmembrane region" description="Helical" evidence="1">
    <location>
        <begin position="71"/>
        <end position="92"/>
    </location>
</feature>
<dbReference type="Proteomes" id="UP000640489">
    <property type="component" value="Unassembled WGS sequence"/>
</dbReference>
<organism evidence="2 3">
    <name type="scientific">Nocardioides islandensis</name>
    <dbReference type="NCBI Taxonomy" id="433663"/>
    <lineage>
        <taxon>Bacteria</taxon>
        <taxon>Bacillati</taxon>
        <taxon>Actinomycetota</taxon>
        <taxon>Actinomycetes</taxon>
        <taxon>Propionibacteriales</taxon>
        <taxon>Nocardioidaceae</taxon>
        <taxon>Nocardioides</taxon>
    </lineage>
</organism>
<feature type="transmembrane region" description="Helical" evidence="1">
    <location>
        <begin position="12"/>
        <end position="33"/>
    </location>
</feature>
<comment type="caution">
    <text evidence="2">The sequence shown here is derived from an EMBL/GenBank/DDBJ whole genome shotgun (WGS) entry which is preliminary data.</text>
</comment>
<feature type="transmembrane region" description="Helical" evidence="1">
    <location>
        <begin position="145"/>
        <end position="164"/>
    </location>
</feature>
<accession>A0A930YEA0</accession>
<keyword evidence="3" id="KW-1185">Reference proteome</keyword>
<feature type="transmembrane region" description="Helical" evidence="1">
    <location>
        <begin position="112"/>
        <end position="133"/>
    </location>
</feature>
<keyword evidence="1" id="KW-1133">Transmembrane helix</keyword>
<dbReference type="EMBL" id="JADKPN010000005">
    <property type="protein sequence ID" value="MBF4763572.1"/>
    <property type="molecule type" value="Genomic_DNA"/>
</dbReference>
<protein>
    <submittedName>
        <fullName evidence="2">Uncharacterized protein</fullName>
    </submittedName>
</protein>
<dbReference type="RefSeq" id="WP_194706758.1">
    <property type="nucleotide sequence ID" value="NZ_JADKPN010000005.1"/>
</dbReference>
<reference evidence="2" key="1">
    <citation type="submission" date="2020-11" db="EMBL/GenBank/DDBJ databases">
        <title>Nocardioides sp. nov., isolated from Soil of Cynanchum wilfordii Hemsley rhizosphere.</title>
        <authorList>
            <person name="Lee J.-S."/>
            <person name="Suh M.K."/>
            <person name="Kim J.-S."/>
        </authorList>
    </citation>
    <scope>NUCLEOTIDE SEQUENCE</scope>
    <source>
        <strain evidence="2">KCTC 19275</strain>
    </source>
</reference>
<gene>
    <name evidence="2" type="ORF">ISU07_10570</name>
</gene>